<sequence>MRHHTPLGSVALLATALLLTACGASPTASGGASAKGAGNKAAAQAAAKAQPVYDRINGLTGEERRKTLVELAEKEGKLAIYTSNTDMDKLVEGFEETYDIEVSVYRGNSESVLQRVRQEQQAGYLGNDFVDTNAGELNIMQSEGMFHEYKGQLRDSVRKEGQANGWTASRFNVFVVGWNTDKVKPGQEPKSFEDLADPKWKGQVSMEVGDVDWFAGIYQYYLKQGRPEAEVRDLLTKIAGNSKIAKGHTTQGELLSAGQFAVTVSSYSHTIDKAADKGAPVSWRPASGEPVQPIVMRPNGVALMKTASHPAAAMLFADWELTEGQKILEKAFRIGAIPTEKDPVAGLKIIAPPEQELLADPKKWDNLYADIVKAGQEIK</sequence>
<feature type="chain" id="PRO_5046973719" evidence="2">
    <location>
        <begin position="25"/>
        <end position="379"/>
    </location>
</feature>
<evidence type="ECO:0000313" key="3">
    <source>
        <dbReference type="EMBL" id="MBC6470621.1"/>
    </source>
</evidence>
<evidence type="ECO:0000256" key="2">
    <source>
        <dbReference type="SAM" id="SignalP"/>
    </source>
</evidence>
<comment type="caution">
    <text evidence="3">The sequence shown here is derived from an EMBL/GenBank/DDBJ whole genome shotgun (WGS) entry which is preliminary data.</text>
</comment>
<keyword evidence="4" id="KW-1185">Reference proteome</keyword>
<dbReference type="PANTHER" id="PTHR30006">
    <property type="entry name" value="THIAMINE-BINDING PERIPLASMIC PROTEIN-RELATED"/>
    <property type="match status" value="1"/>
</dbReference>
<dbReference type="PANTHER" id="PTHR30006:SF2">
    <property type="entry name" value="ABC TRANSPORTER SUBSTRATE-BINDING PROTEIN"/>
    <property type="match status" value="1"/>
</dbReference>
<dbReference type="PROSITE" id="PS51257">
    <property type="entry name" value="PROKAR_LIPOPROTEIN"/>
    <property type="match status" value="1"/>
</dbReference>
<name>A0ABR7M0S2_9ACTN</name>
<dbReference type="RefSeq" id="WP_187247663.1">
    <property type="nucleotide sequence ID" value="NZ_BAAAOK010000005.1"/>
</dbReference>
<organism evidence="3 4">
    <name type="scientific">Actinomadura alba</name>
    <dbReference type="NCBI Taxonomy" id="406431"/>
    <lineage>
        <taxon>Bacteria</taxon>
        <taxon>Bacillati</taxon>
        <taxon>Actinomycetota</taxon>
        <taxon>Actinomycetes</taxon>
        <taxon>Streptosporangiales</taxon>
        <taxon>Thermomonosporaceae</taxon>
        <taxon>Actinomadura</taxon>
    </lineage>
</organism>
<dbReference type="Pfam" id="PF13343">
    <property type="entry name" value="SBP_bac_6"/>
    <property type="match status" value="1"/>
</dbReference>
<evidence type="ECO:0000256" key="1">
    <source>
        <dbReference type="ARBA" id="ARBA00022729"/>
    </source>
</evidence>
<keyword evidence="1 2" id="KW-0732">Signal</keyword>
<dbReference type="Proteomes" id="UP000805614">
    <property type="component" value="Unassembled WGS sequence"/>
</dbReference>
<proteinExistence type="predicted"/>
<dbReference type="Gene3D" id="3.40.190.10">
    <property type="entry name" value="Periplasmic binding protein-like II"/>
    <property type="match status" value="2"/>
</dbReference>
<dbReference type="EMBL" id="JABVEC010000044">
    <property type="protein sequence ID" value="MBC6470621.1"/>
    <property type="molecule type" value="Genomic_DNA"/>
</dbReference>
<feature type="signal peptide" evidence="2">
    <location>
        <begin position="1"/>
        <end position="24"/>
    </location>
</feature>
<dbReference type="SUPFAM" id="SSF53850">
    <property type="entry name" value="Periplasmic binding protein-like II"/>
    <property type="match status" value="1"/>
</dbReference>
<reference evidence="3 4" key="1">
    <citation type="submission" date="2020-06" db="EMBL/GenBank/DDBJ databases">
        <title>Actinomadura xiongansis sp. nov., isolated from soil of Baiyangdian.</title>
        <authorList>
            <person name="Zhang X."/>
        </authorList>
    </citation>
    <scope>NUCLEOTIDE SEQUENCE [LARGE SCALE GENOMIC DNA]</scope>
    <source>
        <strain evidence="3 4">HBUM206468</strain>
    </source>
</reference>
<gene>
    <name evidence="3" type="ORF">HKK74_34785</name>
</gene>
<protein>
    <submittedName>
        <fullName evidence="3">Extracellular solute-binding protein</fullName>
    </submittedName>
</protein>
<evidence type="ECO:0000313" key="4">
    <source>
        <dbReference type="Proteomes" id="UP000805614"/>
    </source>
</evidence>
<accession>A0ABR7M0S2</accession>